<evidence type="ECO:0000313" key="5">
    <source>
        <dbReference type="RefSeq" id="XP_042565159.1"/>
    </source>
</evidence>
<protein>
    <submittedName>
        <fullName evidence="5">CD4-2 molecule, tandem duplicate 2</fullName>
    </submittedName>
</protein>
<feature type="region of interest" description="Disordered" evidence="1">
    <location>
        <begin position="317"/>
        <end position="354"/>
    </location>
</feature>
<sequence>MQLYGITLQINDLQLGDSRTYTCTDDKTKAKTEHTLYVVKVSVSVSPTGPLLVSSEATLACDVEGLSNTEVKWKHKDSTFPQKYTINSVEVSHRGKWTCQVKHQNLPDGGEASLDIDVIDMIKHGPVTVKQGAKAVLPCSLSTSNLGSLEVVRGGWRQLNSAPDDAPRLPSLNTNTKEFQWISKDIDKSKVYFPYDNLKTNLSITLLKVKTDQAGNYECYVEFKGGITLTAEVTLTVNEGGSKGNSPKRSPGKTGATPSWRGLSIWHWVGVGAGSVAVIALVIAVVLVHKSNKRRKMRMRKLRSVRKPLTANDYCQCNRQPPGENMNRPVRVPRQQRVPENLQLNGGYGGRPRM</sequence>
<dbReference type="RefSeq" id="XP_042565159.1">
    <property type="nucleotide sequence ID" value="XM_042709225.1"/>
</dbReference>
<dbReference type="InterPro" id="IPR013151">
    <property type="entry name" value="Immunoglobulin_dom"/>
</dbReference>
<feature type="transmembrane region" description="Helical" evidence="2">
    <location>
        <begin position="265"/>
        <end position="288"/>
    </location>
</feature>
<keyword evidence="2" id="KW-0812">Transmembrane</keyword>
<proteinExistence type="predicted"/>
<feature type="domain" description="Ig-like" evidence="3">
    <location>
        <begin position="107"/>
        <end position="236"/>
    </location>
</feature>
<dbReference type="CDD" id="cd00096">
    <property type="entry name" value="Ig"/>
    <property type="match status" value="1"/>
</dbReference>
<keyword evidence="2" id="KW-1133">Transmembrane helix</keyword>
<organism evidence="4 5">
    <name type="scientific">Clupea harengus</name>
    <name type="common">Atlantic herring</name>
    <dbReference type="NCBI Taxonomy" id="7950"/>
    <lineage>
        <taxon>Eukaryota</taxon>
        <taxon>Metazoa</taxon>
        <taxon>Chordata</taxon>
        <taxon>Craniata</taxon>
        <taxon>Vertebrata</taxon>
        <taxon>Euteleostomi</taxon>
        <taxon>Actinopterygii</taxon>
        <taxon>Neopterygii</taxon>
        <taxon>Teleostei</taxon>
        <taxon>Clupei</taxon>
        <taxon>Clupeiformes</taxon>
        <taxon>Clupeoidei</taxon>
        <taxon>Clupeidae</taxon>
        <taxon>Clupea</taxon>
    </lineage>
</organism>
<evidence type="ECO:0000313" key="4">
    <source>
        <dbReference type="Proteomes" id="UP000515152"/>
    </source>
</evidence>
<dbReference type="InterPro" id="IPR003599">
    <property type="entry name" value="Ig_sub"/>
</dbReference>
<dbReference type="InterPro" id="IPR007110">
    <property type="entry name" value="Ig-like_dom"/>
</dbReference>
<evidence type="ECO:0000256" key="2">
    <source>
        <dbReference type="SAM" id="Phobius"/>
    </source>
</evidence>
<dbReference type="SMART" id="SM00409">
    <property type="entry name" value="IG"/>
    <property type="match status" value="2"/>
</dbReference>
<dbReference type="AlphaFoldDB" id="A0A8M1KU62"/>
<keyword evidence="4" id="KW-1185">Reference proteome</keyword>
<feature type="compositionally biased region" description="Low complexity" evidence="1">
    <location>
        <begin position="328"/>
        <end position="339"/>
    </location>
</feature>
<dbReference type="PROSITE" id="PS50835">
    <property type="entry name" value="IG_LIKE"/>
    <property type="match status" value="2"/>
</dbReference>
<feature type="domain" description="Ig-like" evidence="3">
    <location>
        <begin position="54"/>
        <end position="103"/>
    </location>
</feature>
<dbReference type="Proteomes" id="UP000515152">
    <property type="component" value="Chromosome 11"/>
</dbReference>
<dbReference type="GeneID" id="122133305"/>
<reference evidence="5" key="1">
    <citation type="submission" date="2025-08" db="UniProtKB">
        <authorList>
            <consortium name="RefSeq"/>
        </authorList>
    </citation>
    <scope>IDENTIFICATION</scope>
</reference>
<dbReference type="CTD" id="100334281"/>
<dbReference type="PANTHER" id="PTHR11422:SF6">
    <property type="entry name" value="HEMICENTIN-1 ISOFORM X1"/>
    <property type="match status" value="1"/>
</dbReference>
<feature type="region of interest" description="Disordered" evidence="1">
    <location>
        <begin position="238"/>
        <end position="257"/>
    </location>
</feature>
<dbReference type="Pfam" id="PF00047">
    <property type="entry name" value="ig"/>
    <property type="match status" value="1"/>
</dbReference>
<dbReference type="OrthoDB" id="6159398at2759"/>
<gene>
    <name evidence="5" type="primary">cd4-2.2</name>
</gene>
<evidence type="ECO:0000259" key="3">
    <source>
        <dbReference type="PROSITE" id="PS50835"/>
    </source>
</evidence>
<name>A0A8M1KU62_CLUHA</name>
<dbReference type="KEGG" id="char:122133305"/>
<keyword evidence="2" id="KW-0472">Membrane</keyword>
<dbReference type="PANTHER" id="PTHR11422">
    <property type="entry name" value="T-CELL SURFACE GLYCOPROTEIN CD4"/>
    <property type="match status" value="1"/>
</dbReference>
<evidence type="ECO:0000256" key="1">
    <source>
        <dbReference type="SAM" id="MobiDB-lite"/>
    </source>
</evidence>
<accession>A0A8M1KU62</accession>
<feature type="compositionally biased region" description="Polar residues" evidence="1">
    <location>
        <begin position="238"/>
        <end position="248"/>
    </location>
</feature>